<dbReference type="EMBL" id="FQWE01000008">
    <property type="protein sequence ID" value="SHG30512.1"/>
    <property type="molecule type" value="Genomic_DNA"/>
</dbReference>
<dbReference type="RefSeq" id="WP_143151763.1">
    <property type="nucleotide sequence ID" value="NZ_FQWE01000008.1"/>
</dbReference>
<evidence type="ECO:0000313" key="2">
    <source>
        <dbReference type="Proteomes" id="UP000184036"/>
    </source>
</evidence>
<protein>
    <submittedName>
        <fullName evidence="1">Uncharacterized protein</fullName>
    </submittedName>
</protein>
<dbReference type="STRING" id="271157.SAMN05444396_1081"/>
<accession>A0A1M5IQB9</accession>
<evidence type="ECO:0000313" key="1">
    <source>
        <dbReference type="EMBL" id="SHG30512.1"/>
    </source>
</evidence>
<feature type="non-terminal residue" evidence="1">
    <location>
        <position position="408"/>
    </location>
</feature>
<keyword evidence="2" id="KW-1185">Reference proteome</keyword>
<sequence length="408" mass="44625">MSTLNKLIVFFFIIFVFVPKGYSQNADPAIGILMSPSSLSKDASGILTVTVGNYGNATIVSNSLRVTISVGANAEILGIAAGSDIRWSQFNLTIGSANTIQLTNTDGGFGSFDLKDIFLTVRGNAVSSADNILGNIVYIAGSNPLLCEGCASPPLNTSQGNASNSNDNSQTSVAVSCYKPAEPEKVNCWDTFVFNTNTCAWDNIGVQATQPEKVNCWDNFVFNTNTCAWDNTGVQAVKPEKVNCWDNFVFNTNTCAWDNMGVQATQPEKVNCWDNFVFNRNTCAWDNMGVQASKPAKVNCWDTFVFNTNTCAWDNTGVQAVKPEKVNCWDTFVFNTNTCAWDNIGVQATQPEKVNCWDNFVFNTNTCAWDNMGVQAVKPAKVNCWDNFVFNRNTCAWDNTGVQATQPE</sequence>
<organism evidence="1 2">
    <name type="scientific">Flavobacterium segetis</name>
    <dbReference type="NCBI Taxonomy" id="271157"/>
    <lineage>
        <taxon>Bacteria</taxon>
        <taxon>Pseudomonadati</taxon>
        <taxon>Bacteroidota</taxon>
        <taxon>Flavobacteriia</taxon>
        <taxon>Flavobacteriales</taxon>
        <taxon>Flavobacteriaceae</taxon>
        <taxon>Flavobacterium</taxon>
    </lineage>
</organism>
<name>A0A1M5IQB9_9FLAO</name>
<dbReference type="Proteomes" id="UP000184036">
    <property type="component" value="Unassembled WGS sequence"/>
</dbReference>
<reference evidence="2" key="1">
    <citation type="submission" date="2016-11" db="EMBL/GenBank/DDBJ databases">
        <authorList>
            <person name="Varghese N."/>
            <person name="Submissions S."/>
        </authorList>
    </citation>
    <scope>NUCLEOTIDE SEQUENCE [LARGE SCALE GENOMIC DNA]</scope>
    <source>
        <strain evidence="2">DSM 19741</strain>
    </source>
</reference>
<proteinExistence type="predicted"/>
<dbReference type="AlphaFoldDB" id="A0A1M5IQB9"/>
<gene>
    <name evidence="1" type="ORF">SAMN05444396_1081</name>
</gene>
<dbReference type="OrthoDB" id="599464at2"/>